<evidence type="ECO:0000256" key="1">
    <source>
        <dbReference type="SAM" id="Phobius"/>
    </source>
</evidence>
<keyword evidence="1" id="KW-1133">Transmembrane helix</keyword>
<protein>
    <submittedName>
        <fullName evidence="2">Uncharacterized protein</fullName>
    </submittedName>
</protein>
<proteinExistence type="predicted"/>
<organism evidence="2 3">
    <name type="scientific">Thalassotalea insulae</name>
    <dbReference type="NCBI Taxonomy" id="2056778"/>
    <lineage>
        <taxon>Bacteria</taxon>
        <taxon>Pseudomonadati</taxon>
        <taxon>Pseudomonadota</taxon>
        <taxon>Gammaproteobacteria</taxon>
        <taxon>Alteromonadales</taxon>
        <taxon>Colwelliaceae</taxon>
        <taxon>Thalassotalea</taxon>
    </lineage>
</organism>
<evidence type="ECO:0000313" key="3">
    <source>
        <dbReference type="Proteomes" id="UP001157186"/>
    </source>
</evidence>
<sequence length="114" mass="13096">MEYSDKSDIKFMKVVGFATMMIPLFSIAFSVFEYVKNENAFVKQKSFENYHFLISNFNGASSQVSAATIYELKNYPQYCQITLKILASYEATWTDELSLETIKLVKPGIEKDCN</sequence>
<dbReference type="Proteomes" id="UP001157186">
    <property type="component" value="Unassembled WGS sequence"/>
</dbReference>
<keyword evidence="3" id="KW-1185">Reference proteome</keyword>
<dbReference type="RefSeq" id="WP_284242498.1">
    <property type="nucleotide sequence ID" value="NZ_BSST01000001.1"/>
</dbReference>
<comment type="caution">
    <text evidence="2">The sequence shown here is derived from an EMBL/GenBank/DDBJ whole genome shotgun (WGS) entry which is preliminary data.</text>
</comment>
<feature type="transmembrane region" description="Helical" evidence="1">
    <location>
        <begin position="14"/>
        <end position="35"/>
    </location>
</feature>
<dbReference type="EMBL" id="BSST01000001">
    <property type="protein sequence ID" value="GLX76706.1"/>
    <property type="molecule type" value="Genomic_DNA"/>
</dbReference>
<evidence type="ECO:0000313" key="2">
    <source>
        <dbReference type="EMBL" id="GLX76706.1"/>
    </source>
</evidence>
<name>A0ABQ6GLI1_9GAMM</name>
<reference evidence="2 3" key="1">
    <citation type="submission" date="2023-03" db="EMBL/GenBank/DDBJ databases">
        <title>Draft genome sequence of Thalassotalea insulae KCTC 62186T.</title>
        <authorList>
            <person name="Sawabe T."/>
        </authorList>
    </citation>
    <scope>NUCLEOTIDE SEQUENCE [LARGE SCALE GENOMIC DNA]</scope>
    <source>
        <strain evidence="2 3">KCTC 62186</strain>
    </source>
</reference>
<keyword evidence="1" id="KW-0812">Transmembrane</keyword>
<accession>A0ABQ6GLI1</accession>
<gene>
    <name evidence="2" type="ORF">tinsulaeT_00460</name>
</gene>
<keyword evidence="1" id="KW-0472">Membrane</keyword>